<gene>
    <name evidence="1" type="ORF">HNR67_007810</name>
</gene>
<reference evidence="1 2" key="1">
    <citation type="submission" date="2020-08" db="EMBL/GenBank/DDBJ databases">
        <title>Sequencing the genomes of 1000 actinobacteria strains.</title>
        <authorList>
            <person name="Klenk H.-P."/>
        </authorList>
    </citation>
    <scope>NUCLEOTIDE SEQUENCE [LARGE SCALE GENOMIC DNA]</scope>
    <source>
        <strain evidence="1 2">DSM 44230</strain>
    </source>
</reference>
<dbReference type="Proteomes" id="UP000533598">
    <property type="component" value="Unassembled WGS sequence"/>
</dbReference>
<comment type="caution">
    <text evidence="1">The sequence shown here is derived from an EMBL/GenBank/DDBJ whole genome shotgun (WGS) entry which is preliminary data.</text>
</comment>
<sequence length="103" mass="11507">MTDLSAAYEALRADAVRWDEAADALEEPRRALDGLHLGPPELSKWAVKAGLDQTYLQARTTMGDMIGKASETFRLISETLRQAADTYQREEEANLHTLKNTTK</sequence>
<evidence type="ECO:0008006" key="3">
    <source>
        <dbReference type="Google" id="ProtNLM"/>
    </source>
</evidence>
<evidence type="ECO:0000313" key="1">
    <source>
        <dbReference type="EMBL" id="MBB4681692.1"/>
    </source>
</evidence>
<keyword evidence="2" id="KW-1185">Reference proteome</keyword>
<evidence type="ECO:0000313" key="2">
    <source>
        <dbReference type="Proteomes" id="UP000533598"/>
    </source>
</evidence>
<proteinExistence type="predicted"/>
<name>A0A7W7CIP2_9PSEU</name>
<dbReference type="RefSeq" id="WP_185008453.1">
    <property type="nucleotide sequence ID" value="NZ_BAAAUI010000014.1"/>
</dbReference>
<dbReference type="AlphaFoldDB" id="A0A7W7CIP2"/>
<accession>A0A7W7CIP2</accession>
<organism evidence="1 2">
    <name type="scientific">Crossiella cryophila</name>
    <dbReference type="NCBI Taxonomy" id="43355"/>
    <lineage>
        <taxon>Bacteria</taxon>
        <taxon>Bacillati</taxon>
        <taxon>Actinomycetota</taxon>
        <taxon>Actinomycetes</taxon>
        <taxon>Pseudonocardiales</taxon>
        <taxon>Pseudonocardiaceae</taxon>
        <taxon>Crossiella</taxon>
    </lineage>
</organism>
<dbReference type="EMBL" id="JACHMH010000001">
    <property type="protein sequence ID" value="MBB4681692.1"/>
    <property type="molecule type" value="Genomic_DNA"/>
</dbReference>
<protein>
    <recommendedName>
        <fullName evidence="3">Excreted virulence factor EspC (Type VII ESX diderm)</fullName>
    </recommendedName>
</protein>